<evidence type="ECO:0000313" key="3">
    <source>
        <dbReference type="Proteomes" id="UP000264217"/>
    </source>
</evidence>
<evidence type="ECO:0008006" key="4">
    <source>
        <dbReference type="Google" id="ProtNLM"/>
    </source>
</evidence>
<sequence>MKKIFITTAVAALLSVNVFAGDKAPKVNDDSANVTYLAINKFNSDFFGAENVTWKVTSKFQKATFTIDGVQKSAFYNQRGELMGTTQTVQYNALPVSAQKEISNKYQGYFAKEVIKLENDENVDSLVYFVDVANDNEEVLLKVVPGSGVSYFQKVK</sequence>
<dbReference type="SUPFAM" id="SSF160574">
    <property type="entry name" value="BT0923-like"/>
    <property type="match status" value="1"/>
</dbReference>
<evidence type="ECO:0000256" key="1">
    <source>
        <dbReference type="SAM" id="SignalP"/>
    </source>
</evidence>
<protein>
    <recommendedName>
        <fullName evidence="4">Beta-lactamase-inhibitor-like PepSY-like domain-containing protein</fullName>
    </recommendedName>
</protein>
<feature type="chain" id="PRO_5016754350" description="Beta-lactamase-inhibitor-like PepSY-like domain-containing protein" evidence="1">
    <location>
        <begin position="21"/>
        <end position="156"/>
    </location>
</feature>
<dbReference type="RefSeq" id="WP_117389907.1">
    <property type="nucleotide sequence ID" value="NZ_QWDC01000001.1"/>
</dbReference>
<comment type="caution">
    <text evidence="2">The sequence shown here is derived from an EMBL/GenBank/DDBJ whole genome shotgun (WGS) entry which is preliminary data.</text>
</comment>
<name>A0A372NWR1_9SPHI</name>
<dbReference type="Gene3D" id="3.10.450.360">
    <property type="match status" value="1"/>
</dbReference>
<proteinExistence type="predicted"/>
<accession>A0A372NWR1</accession>
<dbReference type="EMBL" id="QWDC01000001">
    <property type="protein sequence ID" value="RFZ94344.1"/>
    <property type="molecule type" value="Genomic_DNA"/>
</dbReference>
<feature type="signal peptide" evidence="1">
    <location>
        <begin position="1"/>
        <end position="20"/>
    </location>
</feature>
<gene>
    <name evidence="2" type="ORF">D0C36_01950</name>
</gene>
<evidence type="ECO:0000313" key="2">
    <source>
        <dbReference type="EMBL" id="RFZ94344.1"/>
    </source>
</evidence>
<keyword evidence="3" id="KW-1185">Reference proteome</keyword>
<organism evidence="2 3">
    <name type="scientific">Mucilaginibacter conchicola</name>
    <dbReference type="NCBI Taxonomy" id="2303333"/>
    <lineage>
        <taxon>Bacteria</taxon>
        <taxon>Pseudomonadati</taxon>
        <taxon>Bacteroidota</taxon>
        <taxon>Sphingobacteriia</taxon>
        <taxon>Sphingobacteriales</taxon>
        <taxon>Sphingobacteriaceae</taxon>
        <taxon>Mucilaginibacter</taxon>
    </lineage>
</organism>
<dbReference type="OrthoDB" id="669738at2"/>
<keyword evidence="1" id="KW-0732">Signal</keyword>
<dbReference type="Proteomes" id="UP000264217">
    <property type="component" value="Unassembled WGS sequence"/>
</dbReference>
<reference evidence="2 3" key="1">
    <citation type="submission" date="2018-08" db="EMBL/GenBank/DDBJ databases">
        <title>Mucilaginibacter sp. MYSH2.</title>
        <authorList>
            <person name="Seo T."/>
        </authorList>
    </citation>
    <scope>NUCLEOTIDE SEQUENCE [LARGE SCALE GENOMIC DNA]</scope>
    <source>
        <strain evidence="2 3">MYSH2</strain>
    </source>
</reference>
<dbReference type="AlphaFoldDB" id="A0A372NWR1"/>